<dbReference type="Proteomes" id="UP001164929">
    <property type="component" value="Chromosome 18"/>
</dbReference>
<comment type="caution">
    <text evidence="1">The sequence shown here is derived from an EMBL/GenBank/DDBJ whole genome shotgun (WGS) entry which is preliminary data.</text>
</comment>
<organism evidence="1 2">
    <name type="scientific">Populus alba x Populus x berolinensis</name>
    <dbReference type="NCBI Taxonomy" id="444605"/>
    <lineage>
        <taxon>Eukaryota</taxon>
        <taxon>Viridiplantae</taxon>
        <taxon>Streptophyta</taxon>
        <taxon>Embryophyta</taxon>
        <taxon>Tracheophyta</taxon>
        <taxon>Spermatophyta</taxon>
        <taxon>Magnoliopsida</taxon>
        <taxon>eudicotyledons</taxon>
        <taxon>Gunneridae</taxon>
        <taxon>Pentapetalae</taxon>
        <taxon>rosids</taxon>
        <taxon>fabids</taxon>
        <taxon>Malpighiales</taxon>
        <taxon>Salicaceae</taxon>
        <taxon>Saliceae</taxon>
        <taxon>Populus</taxon>
    </lineage>
</organism>
<gene>
    <name evidence="1" type="ORF">NC653_040133</name>
</gene>
<evidence type="ECO:0000313" key="2">
    <source>
        <dbReference type="Proteomes" id="UP001164929"/>
    </source>
</evidence>
<dbReference type="AlphaFoldDB" id="A0AAD6LCX9"/>
<dbReference type="EMBL" id="JAQIZT010000018">
    <property type="protein sequence ID" value="KAJ6958387.1"/>
    <property type="molecule type" value="Genomic_DNA"/>
</dbReference>
<reference evidence="1 2" key="1">
    <citation type="journal article" date="2023" name="Mol. Ecol. Resour.">
        <title>Chromosome-level genome assembly of a triploid poplar Populus alba 'Berolinensis'.</title>
        <authorList>
            <person name="Chen S."/>
            <person name="Yu Y."/>
            <person name="Wang X."/>
            <person name="Wang S."/>
            <person name="Zhang T."/>
            <person name="Zhou Y."/>
            <person name="He R."/>
            <person name="Meng N."/>
            <person name="Wang Y."/>
            <person name="Liu W."/>
            <person name="Liu Z."/>
            <person name="Liu J."/>
            <person name="Guo Q."/>
            <person name="Huang H."/>
            <person name="Sederoff R.R."/>
            <person name="Wang G."/>
            <person name="Qu G."/>
            <person name="Chen S."/>
        </authorList>
    </citation>
    <scope>NUCLEOTIDE SEQUENCE [LARGE SCALE GENOMIC DNA]</scope>
    <source>
        <strain evidence="1">SC-2020</strain>
    </source>
</reference>
<name>A0AAD6LCX9_9ROSI</name>
<evidence type="ECO:0000313" key="1">
    <source>
        <dbReference type="EMBL" id="KAJ6958387.1"/>
    </source>
</evidence>
<proteinExistence type="predicted"/>
<accession>A0AAD6LCX9</accession>
<keyword evidence="2" id="KW-1185">Reference proteome</keyword>
<protein>
    <submittedName>
        <fullName evidence="1">Uncharacterized protein</fullName>
    </submittedName>
</protein>
<sequence>MRFDMDELGFLNDDDVLEASRNFNDNNLESERFGRGSAGTNNAIAVAVTRMASFPVVLKGTDGPGPRSRRLIQN</sequence>